<evidence type="ECO:0000313" key="5">
    <source>
        <dbReference type="EMBL" id="PRY84683.1"/>
    </source>
</evidence>
<dbReference type="InterPro" id="IPR018389">
    <property type="entry name" value="DctP_fam"/>
</dbReference>
<evidence type="ECO:0000256" key="3">
    <source>
        <dbReference type="ARBA" id="ARBA00022764"/>
    </source>
</evidence>
<sequence>MNKPLSTLAFLAATIAVTPAMAETLRFAYASNATPTVEAMQKFGELVSEKTGGEVTVTYFPDGQLGGERELVEMVQAGSLDMTKVSGGLLESFTPVYGVFPMPYLFDNEEHFYAAMDNADIMGPIYEASRDTGFVGLTYYNSGARSFYTANKPINGVADLKGLKFRVLQSPTSIKMVEMLGATPVAMSQAEVYTSLQQGVLDGAENNEFALTIARHGEVSKYMSYDMHTRIPDIMLISSATLDRLSDEHRTAVMEAAKESTEFHKAAWGASIDAAKKECEEQFGIEFLYPDVSEFQAAVAPMYDELKAEPEKYAVFEAIRAVAPAK</sequence>
<dbReference type="InterPro" id="IPR038404">
    <property type="entry name" value="TRAP_DctP_sf"/>
</dbReference>
<evidence type="ECO:0000313" key="6">
    <source>
        <dbReference type="Proteomes" id="UP000238392"/>
    </source>
</evidence>
<organism evidence="5 6">
    <name type="scientific">Donghicola tyrosinivorans</name>
    <dbReference type="NCBI Taxonomy" id="1652492"/>
    <lineage>
        <taxon>Bacteria</taxon>
        <taxon>Pseudomonadati</taxon>
        <taxon>Pseudomonadota</taxon>
        <taxon>Alphaproteobacteria</taxon>
        <taxon>Rhodobacterales</taxon>
        <taxon>Roseobacteraceae</taxon>
        <taxon>Donghicola</taxon>
    </lineage>
</organism>
<dbReference type="GO" id="GO:0030288">
    <property type="term" value="C:outer membrane-bounded periplasmic space"/>
    <property type="evidence" value="ECO:0007669"/>
    <property type="project" value="InterPro"/>
</dbReference>
<evidence type="ECO:0000256" key="4">
    <source>
        <dbReference type="SAM" id="SignalP"/>
    </source>
</evidence>
<name>A0A2T0WD95_9RHOB</name>
<dbReference type="EMBL" id="PVTQ01000021">
    <property type="protein sequence ID" value="PRY84683.1"/>
    <property type="molecule type" value="Genomic_DNA"/>
</dbReference>
<dbReference type="Gene3D" id="3.40.190.170">
    <property type="entry name" value="Bacterial extracellular solute-binding protein, family 7"/>
    <property type="match status" value="1"/>
</dbReference>
<dbReference type="PANTHER" id="PTHR33376:SF2">
    <property type="entry name" value="DICARBOXYLATE-BINDING PERIPLASMIC PROTEIN"/>
    <property type="match status" value="1"/>
</dbReference>
<dbReference type="GO" id="GO:0030246">
    <property type="term" value="F:carbohydrate binding"/>
    <property type="evidence" value="ECO:0007669"/>
    <property type="project" value="TreeGrafter"/>
</dbReference>
<dbReference type="CDD" id="cd13671">
    <property type="entry name" value="PBP2_TRAP_SBP_like_3"/>
    <property type="match status" value="1"/>
</dbReference>
<dbReference type="RefSeq" id="WP_106268188.1">
    <property type="nucleotide sequence ID" value="NZ_PVTQ01000021.1"/>
</dbReference>
<protein>
    <submittedName>
        <fullName evidence="5">Tripartite ATP-independent transporter DctP family solute receptor</fullName>
    </submittedName>
</protein>
<dbReference type="OrthoDB" id="8673861at2"/>
<accession>A0A2T0WD95</accession>
<feature type="chain" id="PRO_5015536231" evidence="4">
    <location>
        <begin position="23"/>
        <end position="326"/>
    </location>
</feature>
<dbReference type="SUPFAM" id="SSF53850">
    <property type="entry name" value="Periplasmic binding protein-like II"/>
    <property type="match status" value="1"/>
</dbReference>
<reference evidence="5 6" key="1">
    <citation type="submission" date="2018-03" db="EMBL/GenBank/DDBJ databases">
        <title>Genomic Encyclopedia of Archaeal and Bacterial Type Strains, Phase II (KMG-II): from individual species to whole genera.</title>
        <authorList>
            <person name="Goeker M."/>
        </authorList>
    </citation>
    <scope>NUCLEOTIDE SEQUENCE [LARGE SCALE GENOMIC DNA]</scope>
    <source>
        <strain evidence="5 6">DSM 100212</strain>
    </source>
</reference>
<keyword evidence="6" id="KW-1185">Reference proteome</keyword>
<feature type="signal peptide" evidence="4">
    <location>
        <begin position="1"/>
        <end position="22"/>
    </location>
</feature>
<comment type="subcellular location">
    <subcellularLocation>
        <location evidence="1">Periplasm</location>
    </subcellularLocation>
</comment>
<keyword evidence="2 4" id="KW-0732">Signal</keyword>
<gene>
    <name evidence="5" type="ORF">CLV74_12115</name>
</gene>
<evidence type="ECO:0000256" key="2">
    <source>
        <dbReference type="ARBA" id="ARBA00022729"/>
    </source>
</evidence>
<dbReference type="AlphaFoldDB" id="A0A2T0WD95"/>
<keyword evidence="3" id="KW-0574">Periplasm</keyword>
<dbReference type="NCBIfam" id="TIGR00787">
    <property type="entry name" value="dctP"/>
    <property type="match status" value="1"/>
</dbReference>
<evidence type="ECO:0000256" key="1">
    <source>
        <dbReference type="ARBA" id="ARBA00004418"/>
    </source>
</evidence>
<dbReference type="NCBIfam" id="NF037995">
    <property type="entry name" value="TRAP_S1"/>
    <property type="match status" value="1"/>
</dbReference>
<keyword evidence="5" id="KW-0675">Receptor</keyword>
<proteinExistence type="predicted"/>
<dbReference type="Pfam" id="PF03480">
    <property type="entry name" value="DctP"/>
    <property type="match status" value="1"/>
</dbReference>
<comment type="caution">
    <text evidence="5">The sequence shown here is derived from an EMBL/GenBank/DDBJ whole genome shotgun (WGS) entry which is preliminary data.</text>
</comment>
<dbReference type="InterPro" id="IPR004682">
    <property type="entry name" value="TRAP_DctP"/>
</dbReference>
<dbReference type="PANTHER" id="PTHR33376">
    <property type="match status" value="1"/>
</dbReference>
<dbReference type="PIRSF" id="PIRSF006470">
    <property type="entry name" value="DctB"/>
    <property type="match status" value="1"/>
</dbReference>
<dbReference type="Proteomes" id="UP000238392">
    <property type="component" value="Unassembled WGS sequence"/>
</dbReference>
<dbReference type="GO" id="GO:0055085">
    <property type="term" value="P:transmembrane transport"/>
    <property type="evidence" value="ECO:0007669"/>
    <property type="project" value="InterPro"/>
</dbReference>